<keyword evidence="9" id="KW-1185">Reference proteome</keyword>
<comment type="caution">
    <text evidence="8">The sequence shown here is derived from an EMBL/GenBank/DDBJ whole genome shotgun (WGS) entry which is preliminary data.</text>
</comment>
<reference evidence="9" key="1">
    <citation type="journal article" date="2019" name="Int. J. Syst. Evol. Microbiol.">
        <title>The Global Catalogue of Microorganisms (GCM) 10K type strain sequencing project: providing services to taxonomists for standard genome sequencing and annotation.</title>
        <authorList>
            <consortium name="The Broad Institute Genomics Platform"/>
            <consortium name="The Broad Institute Genome Sequencing Center for Infectious Disease"/>
            <person name="Wu L."/>
            <person name="Ma J."/>
        </authorList>
    </citation>
    <scope>NUCLEOTIDE SEQUENCE [LARGE SCALE GENOMIC DNA]</scope>
    <source>
        <strain evidence="9">IBRC-M 10908</strain>
    </source>
</reference>
<sequence length="149" mass="15185">MVNVLAPVAGEIVSMDQVSDPVFAQGFVGPGLAVKPVAEPRITAVAAIGGTVTKLHPHAYVVTGEDGRGVLVHLGIDTVELHGEGFELHVEEGAVVEAGQDIVTWNPVAVAEGGKDTICPVVALDGKPESITDQASGAVSAGDALFAWQ</sequence>
<name>A0ABV8TVY8_9ACTN</name>
<gene>
    <name evidence="8" type="ORF">ACFPET_07095</name>
</gene>
<evidence type="ECO:0000256" key="6">
    <source>
        <dbReference type="ARBA" id="ARBA00022777"/>
    </source>
</evidence>
<dbReference type="InterPro" id="IPR001127">
    <property type="entry name" value="PTS_EIIA_1_perm"/>
</dbReference>
<evidence type="ECO:0000256" key="3">
    <source>
        <dbReference type="ARBA" id="ARBA00022597"/>
    </source>
</evidence>
<feature type="domain" description="PTS EIIA type-1" evidence="7">
    <location>
        <begin position="20"/>
        <end position="125"/>
    </location>
</feature>
<keyword evidence="3 8" id="KW-0762">Sugar transport</keyword>
<evidence type="ECO:0000256" key="2">
    <source>
        <dbReference type="ARBA" id="ARBA00022448"/>
    </source>
</evidence>
<dbReference type="Gene3D" id="2.70.70.10">
    <property type="entry name" value="Glucose Permease (Domain IIA)"/>
    <property type="match status" value="1"/>
</dbReference>
<keyword evidence="5" id="KW-0598">Phosphotransferase system</keyword>
<dbReference type="InterPro" id="IPR050890">
    <property type="entry name" value="PTS_EIIA_component"/>
</dbReference>
<dbReference type="Pfam" id="PF00358">
    <property type="entry name" value="PTS_EIIA_1"/>
    <property type="match status" value="1"/>
</dbReference>
<evidence type="ECO:0000313" key="9">
    <source>
        <dbReference type="Proteomes" id="UP001595823"/>
    </source>
</evidence>
<evidence type="ECO:0000256" key="4">
    <source>
        <dbReference type="ARBA" id="ARBA00022679"/>
    </source>
</evidence>
<dbReference type="EMBL" id="JBHSDK010000010">
    <property type="protein sequence ID" value="MFC4334959.1"/>
    <property type="molecule type" value="Genomic_DNA"/>
</dbReference>
<evidence type="ECO:0000259" key="7">
    <source>
        <dbReference type="PROSITE" id="PS51093"/>
    </source>
</evidence>
<evidence type="ECO:0000256" key="1">
    <source>
        <dbReference type="ARBA" id="ARBA00004496"/>
    </source>
</evidence>
<dbReference type="PANTHER" id="PTHR45008:SF1">
    <property type="entry name" value="PTS SYSTEM GLUCOSE-SPECIFIC EIIA COMPONENT"/>
    <property type="match status" value="1"/>
</dbReference>
<evidence type="ECO:0000313" key="8">
    <source>
        <dbReference type="EMBL" id="MFC4334959.1"/>
    </source>
</evidence>
<keyword evidence="4" id="KW-0808">Transferase</keyword>
<dbReference type="PROSITE" id="PS00371">
    <property type="entry name" value="PTS_EIIA_TYPE_1_HIS"/>
    <property type="match status" value="1"/>
</dbReference>
<dbReference type="PROSITE" id="PS51093">
    <property type="entry name" value="PTS_EIIA_TYPE_1"/>
    <property type="match status" value="1"/>
</dbReference>
<dbReference type="Proteomes" id="UP001595823">
    <property type="component" value="Unassembled WGS sequence"/>
</dbReference>
<dbReference type="RefSeq" id="WP_380619160.1">
    <property type="nucleotide sequence ID" value="NZ_JBHSDK010000010.1"/>
</dbReference>
<protein>
    <submittedName>
        <fullName evidence="8">PTS glucose transporter subunit IIA</fullName>
    </submittedName>
</protein>
<dbReference type="PANTHER" id="PTHR45008">
    <property type="entry name" value="PTS SYSTEM GLUCOSE-SPECIFIC EIIA COMPONENT"/>
    <property type="match status" value="1"/>
</dbReference>
<proteinExistence type="predicted"/>
<organism evidence="8 9">
    <name type="scientific">Salininema proteolyticum</name>
    <dbReference type="NCBI Taxonomy" id="1607685"/>
    <lineage>
        <taxon>Bacteria</taxon>
        <taxon>Bacillati</taxon>
        <taxon>Actinomycetota</taxon>
        <taxon>Actinomycetes</taxon>
        <taxon>Glycomycetales</taxon>
        <taxon>Glycomycetaceae</taxon>
        <taxon>Salininema</taxon>
    </lineage>
</organism>
<dbReference type="InterPro" id="IPR011055">
    <property type="entry name" value="Dup_hybrid_motif"/>
</dbReference>
<evidence type="ECO:0000256" key="5">
    <source>
        <dbReference type="ARBA" id="ARBA00022683"/>
    </source>
</evidence>
<dbReference type="SUPFAM" id="SSF51261">
    <property type="entry name" value="Duplicated hybrid motif"/>
    <property type="match status" value="1"/>
</dbReference>
<accession>A0ABV8TVY8</accession>
<keyword evidence="2" id="KW-0813">Transport</keyword>
<comment type="subcellular location">
    <subcellularLocation>
        <location evidence="1">Cytoplasm</location>
    </subcellularLocation>
</comment>
<keyword evidence="6" id="KW-0418">Kinase</keyword>